<evidence type="ECO:0000259" key="2">
    <source>
        <dbReference type="Pfam" id="PF10544"/>
    </source>
</evidence>
<keyword evidence="1" id="KW-1133">Transmembrane helix</keyword>
<dbReference type="Pfam" id="PF10544">
    <property type="entry name" value="T5orf172"/>
    <property type="match status" value="1"/>
</dbReference>
<feature type="transmembrane region" description="Helical" evidence="1">
    <location>
        <begin position="208"/>
        <end position="225"/>
    </location>
</feature>
<feature type="transmembrane region" description="Helical" evidence="1">
    <location>
        <begin position="237"/>
        <end position="255"/>
    </location>
</feature>
<dbReference type="Proteomes" id="UP001197093">
    <property type="component" value="Unassembled WGS sequence"/>
</dbReference>
<proteinExistence type="predicted"/>
<keyword evidence="1" id="KW-0812">Transmembrane</keyword>
<dbReference type="PANTHER" id="PTHR28094">
    <property type="entry name" value="MEIOTICALLY UP-REGULATED GENE 113 PROTEIN"/>
    <property type="match status" value="1"/>
</dbReference>
<dbReference type="InterPro" id="IPR018306">
    <property type="entry name" value="Phage_T5_Orf172_DNA-bd"/>
</dbReference>
<reference evidence="3" key="1">
    <citation type="submission" date="2023-02" db="EMBL/GenBank/DDBJ databases">
        <authorList>
            <person name="Palmer J.M."/>
        </authorList>
    </citation>
    <scope>NUCLEOTIDE SEQUENCE</scope>
    <source>
        <strain evidence="3">FW57</strain>
    </source>
</reference>
<dbReference type="PANTHER" id="PTHR28094:SF1">
    <property type="entry name" value="MEIOTICALLY UP-REGULATED GENE 113 PROTEIN"/>
    <property type="match status" value="1"/>
</dbReference>
<evidence type="ECO:0000313" key="3">
    <source>
        <dbReference type="EMBL" id="KAG7291731.1"/>
    </source>
</evidence>
<evidence type="ECO:0000256" key="1">
    <source>
        <dbReference type="SAM" id="Phobius"/>
    </source>
</evidence>
<accession>A0AAD4F1S3</accession>
<dbReference type="AlphaFoldDB" id="A0AAD4F1S3"/>
<gene>
    <name evidence="3" type="ORF">NEMBOFW57_001751</name>
</gene>
<organism evidence="3 4">
    <name type="scientific">Staphylotrichum longicolle</name>
    <dbReference type="NCBI Taxonomy" id="669026"/>
    <lineage>
        <taxon>Eukaryota</taxon>
        <taxon>Fungi</taxon>
        <taxon>Dikarya</taxon>
        <taxon>Ascomycota</taxon>
        <taxon>Pezizomycotina</taxon>
        <taxon>Sordariomycetes</taxon>
        <taxon>Sordariomycetidae</taxon>
        <taxon>Sordariales</taxon>
        <taxon>Chaetomiaceae</taxon>
        <taxon>Staphylotrichum</taxon>
    </lineage>
</organism>
<comment type="caution">
    <text evidence="3">The sequence shown here is derived from an EMBL/GenBank/DDBJ whole genome shotgun (WGS) entry which is preliminary data.</text>
</comment>
<evidence type="ECO:0000313" key="4">
    <source>
        <dbReference type="Proteomes" id="UP001197093"/>
    </source>
</evidence>
<dbReference type="EMBL" id="JAHCVI010000001">
    <property type="protein sequence ID" value="KAG7291731.1"/>
    <property type="molecule type" value="Genomic_DNA"/>
</dbReference>
<keyword evidence="1" id="KW-0472">Membrane</keyword>
<keyword evidence="4" id="KW-1185">Reference proteome</keyword>
<name>A0AAD4F1S3_9PEZI</name>
<sequence length="284" mass="32304">MKSSINAGVKAIITRSADVKKLEHRNGTVYIFLATYNGTPIVKIGSTTNQAETRKKSIKATCKILRLQGQPVDLPSLDIAFHLQHVERLAQAELQDFRYDFDCSCKKRHREWFAVDPAVAHHVVARWIRFLEQMPWDCHTLEQGSACTGPLKAHWRNRLEDWKYAFSSPAAERDLETRVTLWDRFVDASSWAVAWNDVRFWSRGLWQYVWQASLVLVLEIFAALLERLDKPSAALTVRKLVAALLLCVALMAGGFKSWMAERFLLGQFAAGRVASRGTAFQGVR</sequence>
<dbReference type="InterPro" id="IPR053006">
    <property type="entry name" value="Meiosis_regulatory"/>
</dbReference>
<feature type="domain" description="Bacteriophage T5 Orf172 DNA-binding" evidence="2">
    <location>
        <begin position="27"/>
        <end position="127"/>
    </location>
</feature>
<protein>
    <recommendedName>
        <fullName evidence="2">Bacteriophage T5 Orf172 DNA-binding domain-containing protein</fullName>
    </recommendedName>
</protein>